<accession>A0A8D1G4R0</accession>
<dbReference type="SMART" id="SM00324">
    <property type="entry name" value="RhoGAP"/>
    <property type="match status" value="1"/>
</dbReference>
<evidence type="ECO:0000313" key="7">
    <source>
        <dbReference type="Proteomes" id="UP000694722"/>
    </source>
</evidence>
<dbReference type="PANTHER" id="PTHR15904:SF16">
    <property type="entry name" value="PROTEIN FAM13B"/>
    <property type="match status" value="1"/>
</dbReference>
<dbReference type="Ensembl" id="ENSSSCT00040103584.1">
    <property type="protein sequence ID" value="ENSSSCP00040046995.1"/>
    <property type="gene ID" value="ENSSSCG00040074837.1"/>
</dbReference>
<feature type="compositionally biased region" description="Polar residues" evidence="4">
    <location>
        <begin position="563"/>
        <end position="575"/>
    </location>
</feature>
<name>A0A8D1G4R0_PIG</name>
<sequence>MRKSSSPSLSNCNSVLANKIFGIPLDELQQGGHPDNEVPFIVRHVVDYIEEHGGLEQQGLFQVNGNAETVEWLRQRYDSGEEVDLVKEADIPSAISLLRFFLQELPEPVIPGSLHIHLIQLSQDYNNEDEFGRKLRFLLQQLPPVNYSLLKFLCRFLANVASHHEEIWSANSLAAVFGPDVFHIYTDVEDLKEQEIVSRIMAGLLENYYEFFENEEEDFSSNDLSSITEQVNELSEEEEDEKLEHIEELPEEGAEKSDDMPEVVQLRMTEDILEPNSVTASTSAPISPINILPASEEIGIADDIINASESDRDCSEPVTSTNLDNEVMQQDFVFEDEENNQKEYFPFDSDKLSHLILDSNSKICDLNANTESEVPGGQSVGVQGEASYVQIPHLDLKNVSDGDKWEEPFPAFKSWQEDSESGEAQLSPQAGRMNHHPLEEDCPPVLSHRSLDFGQSQRFLHDPEMLDSSSKALSFARIRRSSFSSKDDKREDRTPYQLVKKLQKKIRQFEEQFERERNSKPSYSDIAANPKVLKWMTELTKLRKQIKDAKHKSSDGEFVPQTRPRSNTLPKSFGSSLDHEDEENEDEARVIQKEKKPSKEATLELILKRLKEKRVERCLPEDIKKMTKDHLVEEKTSLQKSLLYYESQHGRPVTREERHIVKPLYDRYRLVKQMLTRASITPVLGSPSTKRRGQMLQPIIEGETAHFFEEIKEEEEDGVSLSSELTDILKTAVQAQSSLENPESDVEENQEKLALDLRLSSTRAASMPELLEQLWKARAEKKKLRKTLREFEEAFYQQNGRNAQKEDRVPVLEEYREYKKIKAKLRLLEVLISKQDSSKSI</sequence>
<dbReference type="CDD" id="cd04393">
    <property type="entry name" value="RhoGAP_FAM13A1a"/>
    <property type="match status" value="1"/>
</dbReference>
<dbReference type="PANTHER" id="PTHR15904">
    <property type="entry name" value="FAM13"/>
    <property type="match status" value="1"/>
</dbReference>
<keyword evidence="2" id="KW-0343">GTPase activation</keyword>
<evidence type="ECO:0000256" key="3">
    <source>
        <dbReference type="ARBA" id="ARBA00074176"/>
    </source>
</evidence>
<feature type="domain" description="Rho-GAP" evidence="5">
    <location>
        <begin position="36"/>
        <end position="209"/>
    </location>
</feature>
<evidence type="ECO:0000256" key="1">
    <source>
        <dbReference type="ARBA" id="ARBA00007549"/>
    </source>
</evidence>
<dbReference type="SUPFAM" id="SSF48350">
    <property type="entry name" value="GTPase activation domain, GAP"/>
    <property type="match status" value="1"/>
</dbReference>
<dbReference type="InterPro" id="IPR000198">
    <property type="entry name" value="RhoGAP_dom"/>
</dbReference>
<evidence type="ECO:0000256" key="2">
    <source>
        <dbReference type="ARBA" id="ARBA00022468"/>
    </source>
</evidence>
<reference evidence="6" key="1">
    <citation type="submission" date="2025-08" db="UniProtKB">
        <authorList>
            <consortium name="Ensembl"/>
        </authorList>
    </citation>
    <scope>IDENTIFICATION</scope>
</reference>
<dbReference type="Pfam" id="PF00620">
    <property type="entry name" value="RhoGAP"/>
    <property type="match status" value="1"/>
</dbReference>
<dbReference type="GO" id="GO:0007165">
    <property type="term" value="P:signal transduction"/>
    <property type="evidence" value="ECO:0007669"/>
    <property type="project" value="InterPro"/>
</dbReference>
<protein>
    <recommendedName>
        <fullName evidence="3">Protein FAM13B</fullName>
    </recommendedName>
</protein>
<evidence type="ECO:0000313" key="6">
    <source>
        <dbReference type="Ensembl" id="ENSSSCP00040046995.1"/>
    </source>
</evidence>
<proteinExistence type="inferred from homology"/>
<evidence type="ECO:0000256" key="4">
    <source>
        <dbReference type="SAM" id="MobiDB-lite"/>
    </source>
</evidence>
<dbReference type="InterPro" id="IPR039102">
    <property type="entry name" value="FAM13"/>
</dbReference>
<dbReference type="Gene3D" id="1.10.555.10">
    <property type="entry name" value="Rho GTPase activation protein"/>
    <property type="match status" value="1"/>
</dbReference>
<feature type="region of interest" description="Disordered" evidence="4">
    <location>
        <begin position="547"/>
        <end position="595"/>
    </location>
</feature>
<dbReference type="GO" id="GO:0005096">
    <property type="term" value="F:GTPase activator activity"/>
    <property type="evidence" value="ECO:0007669"/>
    <property type="project" value="UniProtKB-KW"/>
</dbReference>
<dbReference type="Proteomes" id="UP000694722">
    <property type="component" value="Unplaced"/>
</dbReference>
<evidence type="ECO:0000259" key="5">
    <source>
        <dbReference type="SMART" id="SM00324"/>
    </source>
</evidence>
<dbReference type="InterPro" id="IPR008936">
    <property type="entry name" value="Rho_GTPase_activation_prot"/>
</dbReference>
<organism evidence="6 7">
    <name type="scientific">Sus scrofa</name>
    <name type="common">Pig</name>
    <dbReference type="NCBI Taxonomy" id="9823"/>
    <lineage>
        <taxon>Eukaryota</taxon>
        <taxon>Metazoa</taxon>
        <taxon>Chordata</taxon>
        <taxon>Craniata</taxon>
        <taxon>Vertebrata</taxon>
        <taxon>Euteleostomi</taxon>
        <taxon>Mammalia</taxon>
        <taxon>Eutheria</taxon>
        <taxon>Laurasiatheria</taxon>
        <taxon>Artiodactyla</taxon>
        <taxon>Suina</taxon>
        <taxon>Suidae</taxon>
        <taxon>Sus</taxon>
    </lineage>
</organism>
<feature type="region of interest" description="Disordered" evidence="4">
    <location>
        <begin position="413"/>
        <end position="447"/>
    </location>
</feature>
<comment type="similarity">
    <text evidence="1">Belongs to the FAM13 family.</text>
</comment>
<dbReference type="AlphaFoldDB" id="A0A8D1G4R0"/>
<dbReference type="FunFam" id="1.10.555.10:FF:000020">
    <property type="entry name" value="protein FAM13B isoform X1"/>
    <property type="match status" value="1"/>
</dbReference>
<dbReference type="InterPro" id="IPR059029">
    <property type="entry name" value="FAM13A_dom"/>
</dbReference>
<dbReference type="Pfam" id="PF26116">
    <property type="entry name" value="FAM13A"/>
    <property type="match status" value="1"/>
</dbReference>